<accession>Q4RZ74</accession>
<feature type="region of interest" description="Disordered" evidence="1">
    <location>
        <begin position="94"/>
        <end position="113"/>
    </location>
</feature>
<protein>
    <submittedName>
        <fullName evidence="2">(spotted green pufferfish) hypothetical protein</fullName>
    </submittedName>
</protein>
<dbReference type="AlphaFoldDB" id="Q4RZ74"/>
<gene>
    <name evidence="2" type="ORF">GSTENG00026620001</name>
</gene>
<evidence type="ECO:0000313" key="2">
    <source>
        <dbReference type="EMBL" id="CAG06308.1"/>
    </source>
</evidence>
<feature type="non-terminal residue" evidence="2">
    <location>
        <position position="1"/>
    </location>
</feature>
<reference evidence="2" key="2">
    <citation type="submission" date="2004-02" db="EMBL/GenBank/DDBJ databases">
        <authorList>
            <consortium name="Genoscope"/>
            <consortium name="Whitehead Institute Centre for Genome Research"/>
        </authorList>
    </citation>
    <scope>NUCLEOTIDE SEQUENCE</scope>
</reference>
<organism evidence="2">
    <name type="scientific">Tetraodon nigroviridis</name>
    <name type="common">Spotted green pufferfish</name>
    <name type="synonym">Chelonodon nigroviridis</name>
    <dbReference type="NCBI Taxonomy" id="99883"/>
    <lineage>
        <taxon>Eukaryota</taxon>
        <taxon>Metazoa</taxon>
        <taxon>Chordata</taxon>
        <taxon>Craniata</taxon>
        <taxon>Vertebrata</taxon>
        <taxon>Euteleostomi</taxon>
        <taxon>Actinopterygii</taxon>
        <taxon>Neopterygii</taxon>
        <taxon>Teleostei</taxon>
        <taxon>Neoteleostei</taxon>
        <taxon>Acanthomorphata</taxon>
        <taxon>Eupercaria</taxon>
        <taxon>Tetraodontiformes</taxon>
        <taxon>Tetradontoidea</taxon>
        <taxon>Tetraodontidae</taxon>
        <taxon>Tetraodon</taxon>
    </lineage>
</organism>
<evidence type="ECO:0000256" key="1">
    <source>
        <dbReference type="SAM" id="MobiDB-lite"/>
    </source>
</evidence>
<dbReference type="KEGG" id="tng:GSTEN00026620G001"/>
<name>Q4RZ74_TETNG</name>
<reference evidence="2" key="1">
    <citation type="journal article" date="2004" name="Nature">
        <title>Genome duplication in the teleost fish Tetraodon nigroviridis reveals the early vertebrate proto-karyotype.</title>
        <authorList>
            <person name="Jaillon O."/>
            <person name="Aury J.-M."/>
            <person name="Brunet F."/>
            <person name="Petit J.-L."/>
            <person name="Stange-Thomann N."/>
            <person name="Mauceli E."/>
            <person name="Bouneau L."/>
            <person name="Fischer C."/>
            <person name="Ozouf-Costaz C."/>
            <person name="Bernot A."/>
            <person name="Nicaud S."/>
            <person name="Jaffe D."/>
            <person name="Fisher S."/>
            <person name="Lutfalla G."/>
            <person name="Dossat C."/>
            <person name="Segurens B."/>
            <person name="Dasilva C."/>
            <person name="Salanoubat M."/>
            <person name="Levy M."/>
            <person name="Boudet N."/>
            <person name="Castellano S."/>
            <person name="Anthouard V."/>
            <person name="Jubin C."/>
            <person name="Castelli V."/>
            <person name="Katinka M."/>
            <person name="Vacherie B."/>
            <person name="Biemont C."/>
            <person name="Skalli Z."/>
            <person name="Cattolico L."/>
            <person name="Poulain J."/>
            <person name="De Berardinis V."/>
            <person name="Cruaud C."/>
            <person name="Duprat S."/>
            <person name="Brottier P."/>
            <person name="Coutanceau J.-P."/>
            <person name="Gouzy J."/>
            <person name="Parra G."/>
            <person name="Lardier G."/>
            <person name="Chapple C."/>
            <person name="McKernan K.J."/>
            <person name="McEwan P."/>
            <person name="Bosak S."/>
            <person name="Kellis M."/>
            <person name="Volff J.-N."/>
            <person name="Guigo R."/>
            <person name="Zody M.C."/>
            <person name="Mesirov J."/>
            <person name="Lindblad-Toh K."/>
            <person name="Birren B."/>
            <person name="Nusbaum C."/>
            <person name="Kahn D."/>
            <person name="Robinson-Rechavi M."/>
            <person name="Laudet V."/>
            <person name="Schachter V."/>
            <person name="Quetier F."/>
            <person name="Saurin W."/>
            <person name="Scarpelli C."/>
            <person name="Wincker P."/>
            <person name="Lander E.S."/>
            <person name="Weissenbach J."/>
            <person name="Roest Crollius H."/>
        </authorList>
    </citation>
    <scope>NUCLEOTIDE SEQUENCE [LARGE SCALE GENOMIC DNA]</scope>
</reference>
<feature type="compositionally biased region" description="Basic and acidic residues" evidence="1">
    <location>
        <begin position="103"/>
        <end position="112"/>
    </location>
</feature>
<dbReference type="EMBL" id="CAAE01014959">
    <property type="protein sequence ID" value="CAG06308.1"/>
    <property type="molecule type" value="Genomic_DNA"/>
</dbReference>
<sequence>LGERLLLHVSSGLLWKELRDHRYDVRRRPVLQRRHLRGDHHRRLHLPLPSQLHRLQLREEAGPLQQQTLSERRAVLGPRSERAVSLSARLRRRQLPGQRRRLRDGPLPERRDLSRRRQRLHLFLHAGLHRQELQRAIRRLRRTSVPKRRHVLHPLHRAGVPVPQRLHGTELRVHAAVQFQAGSTPNFKPFLHHHQHLLRPHRPAAGSGGGCCLHEEKEEHSRAGKQLRDIAVYNDLETVNNLGGSEREAFLSPNGLFKISNGAARLSLSLCPDGRSGYRHNPAENHQARGERQDFTWRDEAGLSAALR</sequence>
<comment type="caution">
    <text evidence="2">The sequence shown here is derived from an EMBL/GenBank/DDBJ whole genome shotgun (WGS) entry which is preliminary data.</text>
</comment>
<proteinExistence type="predicted"/>